<evidence type="ECO:0000313" key="2">
    <source>
        <dbReference type="Proteomes" id="UP001055114"/>
    </source>
</evidence>
<proteinExistence type="predicted"/>
<protein>
    <submittedName>
        <fullName evidence="1">Uncharacterized protein</fullName>
    </submittedName>
</protein>
<name>A0AA37KFG5_9BACT</name>
<comment type="caution">
    <text evidence="1">The sequence shown here is derived from an EMBL/GenBank/DDBJ whole genome shotgun (WGS) entry which is preliminary data.</text>
</comment>
<evidence type="ECO:0000313" key="1">
    <source>
        <dbReference type="EMBL" id="GKH73197.1"/>
    </source>
</evidence>
<dbReference type="AlphaFoldDB" id="A0AA37KFG5"/>
<accession>A0AA37KFG5</accession>
<dbReference type="Proteomes" id="UP001055114">
    <property type="component" value="Unassembled WGS sequence"/>
</dbReference>
<sequence>MSRLKPNSQFLNERPDIVLTKGSPFGQAINAIFKQDAVAESFHCLFTDVVCIPNGFIEKVAESDTELFLSNAFECPLTERQSDGYIQSISRLNEYIQPLAGQFMNDVYFDSVRYEHNSLQYLASHPFVRKAIMEAVAAYLRCFFPFEVQINIESGHKKKGNAGFYISQKRDKVGIYRSDWFYMPVPEIRDYIGATVQHHTRLLPDNRFCNVVKSAGVGTVDLVEYRTHSSVYRFCETNMVSQQFDNGCSRCFEGLTEYKATKQADQLIERFKCNAVKMSLKMDNSKLICKYLAPPYADVQVVLSGNGFTLYPICWYQDADAETKARILSYINKKLTKYGRTLPFQKKLTYEPKN</sequence>
<gene>
    <name evidence="1" type="ORF">CE91St3_30600</name>
</gene>
<organism evidence="1 2">
    <name type="scientific">Parabacteroides merdae</name>
    <dbReference type="NCBI Taxonomy" id="46503"/>
    <lineage>
        <taxon>Bacteria</taxon>
        <taxon>Pseudomonadati</taxon>
        <taxon>Bacteroidota</taxon>
        <taxon>Bacteroidia</taxon>
        <taxon>Bacteroidales</taxon>
        <taxon>Tannerellaceae</taxon>
        <taxon>Parabacteroides</taxon>
    </lineage>
</organism>
<reference evidence="1" key="1">
    <citation type="submission" date="2022-01" db="EMBL/GenBank/DDBJ databases">
        <title>Novel bile acid biosynthetic pathways are enriched in the microbiome of centenarians.</title>
        <authorList>
            <person name="Sato Y."/>
            <person name="Atarashi K."/>
            <person name="Plichta R.D."/>
            <person name="Arai Y."/>
            <person name="Sasajima S."/>
            <person name="Kearney M.S."/>
            <person name="Suda W."/>
            <person name="Takeshita K."/>
            <person name="Sasaki T."/>
            <person name="Okamoto S."/>
            <person name="Skelly N.A."/>
            <person name="Okamura Y."/>
            <person name="Vlamakis H."/>
            <person name="Li Y."/>
            <person name="Tanoue T."/>
            <person name="Takei H."/>
            <person name="Nittono H."/>
            <person name="Narushima S."/>
            <person name="Irie J."/>
            <person name="Itoh H."/>
            <person name="Moriya K."/>
            <person name="Sugiura Y."/>
            <person name="Suematsu M."/>
            <person name="Moritoki N."/>
            <person name="Shibata S."/>
            <person name="Littman R.D."/>
            <person name="Fischbach A.M."/>
            <person name="Uwamino Y."/>
            <person name="Inoue T."/>
            <person name="Honda A."/>
            <person name="Hattori M."/>
            <person name="Murai T."/>
            <person name="Xavier J.R."/>
            <person name="Hirose N."/>
            <person name="Honda K."/>
        </authorList>
    </citation>
    <scope>NUCLEOTIDE SEQUENCE</scope>
    <source>
        <strain evidence="1">CE91-St3</strain>
    </source>
</reference>
<dbReference type="RefSeq" id="WP_075967721.1">
    <property type="nucleotide sequence ID" value="NZ_BQNZ01000003.1"/>
</dbReference>
<dbReference type="EMBL" id="BQNZ01000003">
    <property type="protein sequence ID" value="GKH73197.1"/>
    <property type="molecule type" value="Genomic_DNA"/>
</dbReference>